<feature type="compositionally biased region" description="Polar residues" evidence="1">
    <location>
        <begin position="227"/>
        <end position="237"/>
    </location>
</feature>
<feature type="compositionally biased region" description="Pro residues" evidence="1">
    <location>
        <begin position="672"/>
        <end position="681"/>
    </location>
</feature>
<feature type="region of interest" description="Disordered" evidence="1">
    <location>
        <begin position="785"/>
        <end position="846"/>
    </location>
</feature>
<feature type="compositionally biased region" description="Pro residues" evidence="1">
    <location>
        <begin position="798"/>
        <end position="837"/>
    </location>
</feature>
<feature type="compositionally biased region" description="Basic and acidic residues" evidence="1">
    <location>
        <begin position="1010"/>
        <end position="1020"/>
    </location>
</feature>
<dbReference type="STRING" id="42251.A0A2T6ZFK1"/>
<feature type="compositionally biased region" description="Basic and acidic residues" evidence="1">
    <location>
        <begin position="507"/>
        <end position="532"/>
    </location>
</feature>
<dbReference type="SUPFAM" id="SSF53335">
    <property type="entry name" value="S-adenosyl-L-methionine-dependent methyltransferases"/>
    <property type="match status" value="1"/>
</dbReference>
<organism evidence="2 3">
    <name type="scientific">Tuber borchii</name>
    <name type="common">White truffle</name>
    <dbReference type="NCBI Taxonomy" id="42251"/>
    <lineage>
        <taxon>Eukaryota</taxon>
        <taxon>Fungi</taxon>
        <taxon>Dikarya</taxon>
        <taxon>Ascomycota</taxon>
        <taxon>Pezizomycotina</taxon>
        <taxon>Pezizomycetes</taxon>
        <taxon>Pezizales</taxon>
        <taxon>Tuberaceae</taxon>
        <taxon>Tuber</taxon>
    </lineage>
</organism>
<feature type="region of interest" description="Disordered" evidence="1">
    <location>
        <begin position="1316"/>
        <end position="1340"/>
    </location>
</feature>
<feature type="compositionally biased region" description="Low complexity" evidence="1">
    <location>
        <begin position="22"/>
        <end position="35"/>
    </location>
</feature>
<sequence>MAYRDQQQRAPHHLPPHTTSQLSLPKLRLKPSSSKLRGEQPSSSPPPAPTTRRLLHEHTFASSRRAESPVLLHPRKSSLPKPMSIINSPTMTPVTTLKPRTSPPSRSNTGFGGSTVPPATASPEKRPRTLIRRKPSSSSAASFSLTSLRTGSTTSFNASTASITSSSSLVGGSRNASQSSILGIPLPPTSTVGKPRSKSSSSAQVESSQLRTRDLHIPAPINVYDSGASSSPSTRFRNPTPPVRNNLDSVRESTTSTSSGSTIRANPRDDDSDSEDGGVRTEQRSIGTISPPPPMVEETCFPQLGSASAPNTPFYQPAHGSPRLAPQAVPSPLHLSAAGPKTPSPALGVRGRKDSTSSISSRLGTPELGNMSRGLGVSIPPQAPLGRLAKGRSKSLSSTAAFPLPTRASQKEAAAPPLPSPGHPPPRKNSNPIARGPTPQPRDPITIQNSLYHNIPASSLAGNISAMAKRGESKDRAAREKSPTRSSPGKSRPSFFSRGRTKTSGSMDEKEKEREREKEKERERKLEKEKRKGPVAGTGHEGYAAFGKQITGRGRSGSTGGSSIGSYARSGSTSSTTGGSLGRTSGSRRGSSSGEPDDYLLDRLKPVVIVGGGAVVENRNTGELMTRTGSSDSSKEKRSLEIGKRGPSPVYMSREGSSDSMFKISGRNTTPKLPPSPGPEAPPRKSGRWAFFRSGSASSSRGNATPSPVPTPAPPTTPIPTAASGTVPATAARKAIHTYRRQPHYALLDQEELQEAAQLAEQVRGLRREHAHPTNNYANAIRHQGGIHEPPTISQQATPPPIPQPTPVVLPLPSLPTPPPPPPTLLPPPPISSPPPLSRSAPPNAVEQVREDVRAAKANERKYFQRLQQVGRIPPVTRTRTPSLPQNVPTSPLPAYPKTVLVAPPQAPPQALPHTPLRTKPIQKLPPIKTQIVRAEIEASTAPPRMDRPFEEGFRRANEGFQVPWGSSGLTPTTAINRTRASCQIDPFDVRSAHAAAMVVENPDVAASPRDTEWPIRKDSTTSIPAVAEPAPGPTPEPVEEEDIWPEYNDLIDAGLFGEATVIESEVEEEQPGTKSTTSSLGSPFRYEDLCSAFPDLRDDEGVKLNEEEQVDNKGEPKVNDSPTLRNAPPTLVLPSPLPIVTNPPFTPPAHKILTPSTPFSVSSFIRSYGDDRDRDSRGTIGSVQSRHSAHLESSPPPNLSLPSTSPRRRSHRSRGSGGSSGSHRSTDSTGSIDLDASQDEMTVRLWALMASRWLSTDRVLVSPAHEMMTRITTAVGPRASGGGRVLVIDGLGTDDWSFYCALSYPSAKIYNLSPSLSSNPQTTNTPPSPSRPQNHQQIHHEDFSSSFPFPKGFFNAISFRFLPSSSDSNLPFILSECRRVLEPGGYLEATVLDVDLLGNVGPKARKAVDLAKTIMHRENYTSSNSTSTQSEKLLRLLSKRGFESPHKCFVGLPVVSNVPITGGDEANSAVLARVGRWWYTRCYERVITSQGEAMKRSMWNERGLLRECEERETAFRMLVAYARKPVKGIPAGGLI</sequence>
<feature type="compositionally biased region" description="Low complexity" evidence="1">
    <location>
        <begin position="136"/>
        <end position="177"/>
    </location>
</feature>
<feature type="compositionally biased region" description="Basic and acidic residues" evidence="1">
    <location>
        <begin position="1105"/>
        <end position="1119"/>
    </location>
</feature>
<proteinExistence type="predicted"/>
<reference evidence="2 3" key="1">
    <citation type="submission" date="2017-04" db="EMBL/GenBank/DDBJ databases">
        <title>Draft genome sequence of Tuber borchii Vittad., a whitish edible truffle.</title>
        <authorList>
            <consortium name="DOE Joint Genome Institute"/>
            <person name="Murat C."/>
            <person name="Kuo A."/>
            <person name="Barry K.W."/>
            <person name="Clum A."/>
            <person name="Dockter R.B."/>
            <person name="Fauchery L."/>
            <person name="Iotti M."/>
            <person name="Kohler A."/>
            <person name="Labutti K."/>
            <person name="Lindquist E.A."/>
            <person name="Lipzen A."/>
            <person name="Ohm R.A."/>
            <person name="Wang M."/>
            <person name="Grigoriev I.V."/>
            <person name="Zambonelli A."/>
            <person name="Martin F.M."/>
        </authorList>
    </citation>
    <scope>NUCLEOTIDE SEQUENCE [LARGE SCALE GENOMIC DNA]</scope>
    <source>
        <strain evidence="2 3">Tbo3840</strain>
    </source>
</reference>
<feature type="compositionally biased region" description="Pro residues" evidence="1">
    <location>
        <begin position="707"/>
        <end position="718"/>
    </location>
</feature>
<feature type="compositionally biased region" description="Basic and acidic residues" evidence="1">
    <location>
        <begin position="1169"/>
        <end position="1178"/>
    </location>
</feature>
<keyword evidence="3" id="KW-1185">Reference proteome</keyword>
<evidence type="ECO:0000256" key="1">
    <source>
        <dbReference type="SAM" id="MobiDB-lite"/>
    </source>
</evidence>
<feature type="compositionally biased region" description="Polar residues" evidence="1">
    <location>
        <begin position="305"/>
        <end position="314"/>
    </location>
</feature>
<evidence type="ECO:0000313" key="3">
    <source>
        <dbReference type="Proteomes" id="UP000244722"/>
    </source>
</evidence>
<feature type="compositionally biased region" description="Low complexity" evidence="1">
    <location>
        <begin position="1222"/>
        <end position="1232"/>
    </location>
</feature>
<gene>
    <name evidence="2" type="ORF">B9Z19DRAFT_464005</name>
</gene>
<feature type="region of interest" description="Disordered" evidence="1">
    <location>
        <begin position="1165"/>
        <end position="1236"/>
    </location>
</feature>
<dbReference type="EMBL" id="NESQ01000309">
    <property type="protein sequence ID" value="PUU74278.1"/>
    <property type="molecule type" value="Genomic_DNA"/>
</dbReference>
<evidence type="ECO:0008006" key="4">
    <source>
        <dbReference type="Google" id="ProtNLM"/>
    </source>
</evidence>
<feature type="compositionally biased region" description="Polar residues" evidence="1">
    <location>
        <begin position="85"/>
        <end position="109"/>
    </location>
</feature>
<name>A0A2T6ZFK1_TUBBO</name>
<feature type="compositionally biased region" description="Low complexity" evidence="1">
    <location>
        <begin position="564"/>
        <end position="594"/>
    </location>
</feature>
<feature type="region of interest" description="Disordered" evidence="1">
    <location>
        <begin position="1006"/>
        <end position="1039"/>
    </location>
</feature>
<feature type="region of interest" description="Disordered" evidence="1">
    <location>
        <begin position="1"/>
        <end position="446"/>
    </location>
</feature>
<feature type="compositionally biased region" description="Polar residues" evidence="1">
    <location>
        <begin position="618"/>
        <end position="632"/>
    </location>
</feature>
<feature type="compositionally biased region" description="Basic and acidic residues" evidence="1">
    <location>
        <begin position="633"/>
        <end position="644"/>
    </location>
</feature>
<feature type="compositionally biased region" description="Gly residues" evidence="1">
    <location>
        <begin position="554"/>
        <end position="563"/>
    </location>
</feature>
<dbReference type="OrthoDB" id="5382952at2759"/>
<dbReference type="Proteomes" id="UP000244722">
    <property type="component" value="Unassembled WGS sequence"/>
</dbReference>
<accession>A0A2T6ZFK1</accession>
<comment type="caution">
    <text evidence="2">The sequence shown here is derived from an EMBL/GenBank/DDBJ whole genome shotgun (WGS) entry which is preliminary data.</text>
</comment>
<evidence type="ECO:0000313" key="2">
    <source>
        <dbReference type="EMBL" id="PUU74278.1"/>
    </source>
</evidence>
<feature type="compositionally biased region" description="Basic and acidic residues" evidence="1">
    <location>
        <begin position="469"/>
        <end position="483"/>
    </location>
</feature>
<dbReference type="InterPro" id="IPR029063">
    <property type="entry name" value="SAM-dependent_MTases_sf"/>
</dbReference>
<feature type="compositionally biased region" description="Low complexity" evidence="1">
    <location>
        <begin position="1316"/>
        <end position="1326"/>
    </location>
</feature>
<feature type="compositionally biased region" description="Low complexity" evidence="1">
    <location>
        <begin position="198"/>
        <end position="208"/>
    </location>
</feature>
<feature type="compositionally biased region" description="Low complexity" evidence="1">
    <location>
        <begin position="690"/>
        <end position="706"/>
    </location>
</feature>
<protein>
    <recommendedName>
        <fullName evidence="4">Methyltransferase type 11 domain-containing protein</fullName>
    </recommendedName>
</protein>
<feature type="compositionally biased region" description="Low complexity" evidence="1">
    <location>
        <begin position="253"/>
        <end position="262"/>
    </location>
</feature>
<dbReference type="Gene3D" id="3.40.50.150">
    <property type="entry name" value="Vaccinia Virus protein VP39"/>
    <property type="match status" value="1"/>
</dbReference>
<feature type="region of interest" description="Disordered" evidence="1">
    <location>
        <begin position="467"/>
        <end position="729"/>
    </location>
</feature>
<feature type="region of interest" description="Disordered" evidence="1">
    <location>
        <begin position="1105"/>
        <end position="1132"/>
    </location>
</feature>
<feature type="compositionally biased region" description="Basic and acidic residues" evidence="1">
    <location>
        <begin position="54"/>
        <end position="67"/>
    </location>
</feature>